<reference evidence="9" key="3">
    <citation type="journal article" date="2014" name="Nature">
        <title>Elephant shark genome provides unique insights into gnathostome evolution.</title>
        <authorList>
            <consortium name="International Elephant Shark Genome Sequencing Consortium"/>
            <person name="Venkatesh B."/>
            <person name="Lee A.P."/>
            <person name="Ravi V."/>
            <person name="Maurya A.K."/>
            <person name="Lian M.M."/>
            <person name="Swann J.B."/>
            <person name="Ohta Y."/>
            <person name="Flajnik M.F."/>
            <person name="Sutoh Y."/>
            <person name="Kasahara M."/>
            <person name="Hoon S."/>
            <person name="Gangu V."/>
            <person name="Roy S.W."/>
            <person name="Irimia M."/>
            <person name="Korzh V."/>
            <person name="Kondrychyn I."/>
            <person name="Lim Z.W."/>
            <person name="Tay B.H."/>
            <person name="Tohari S."/>
            <person name="Kong K.W."/>
            <person name="Ho S."/>
            <person name="Lorente-Galdos B."/>
            <person name="Quilez J."/>
            <person name="Marques-Bonet T."/>
            <person name="Raney B.J."/>
            <person name="Ingham P.W."/>
            <person name="Tay A."/>
            <person name="Hillier L.W."/>
            <person name="Minx P."/>
            <person name="Boehm T."/>
            <person name="Wilson R.K."/>
            <person name="Brenner S."/>
            <person name="Warren W.C."/>
        </authorList>
    </citation>
    <scope>NUCLEOTIDE SEQUENCE [LARGE SCALE GENOMIC DNA]</scope>
</reference>
<evidence type="ECO:0000256" key="5">
    <source>
        <dbReference type="ARBA" id="ARBA00023136"/>
    </source>
</evidence>
<dbReference type="InterPro" id="IPR038377">
    <property type="entry name" value="Na/Glc_symporter_sf"/>
</dbReference>
<evidence type="ECO:0000313" key="9">
    <source>
        <dbReference type="Proteomes" id="UP000314986"/>
    </source>
</evidence>
<dbReference type="Proteomes" id="UP000314986">
    <property type="component" value="Unassembled WGS sequence"/>
</dbReference>
<evidence type="ECO:0000256" key="6">
    <source>
        <dbReference type="RuleBase" id="RU362091"/>
    </source>
</evidence>
<keyword evidence="5 7" id="KW-0472">Membrane</keyword>
<feature type="transmembrane region" description="Helical" evidence="7">
    <location>
        <begin position="6"/>
        <end position="23"/>
    </location>
</feature>
<dbReference type="GO" id="GO:0005886">
    <property type="term" value="C:plasma membrane"/>
    <property type="evidence" value="ECO:0007669"/>
    <property type="project" value="TreeGrafter"/>
</dbReference>
<accession>A0A4W3GH75</accession>
<name>A0A4W3GH75_CALMI</name>
<dbReference type="PANTHER" id="PTHR11819">
    <property type="entry name" value="SOLUTE CARRIER FAMILY 5"/>
    <property type="match status" value="1"/>
</dbReference>
<evidence type="ECO:0000313" key="8">
    <source>
        <dbReference type="Ensembl" id="ENSCMIP00000002342.1"/>
    </source>
</evidence>
<keyword evidence="4 7" id="KW-1133">Transmembrane helix</keyword>
<sequence length="106" mass="11906">MYTDTVQTFVIIAGSFVLMGFAFQEVGGYEQLFERYLLSIPTLHESRDPSVYNISSVCYTPRTDSFSLLRDPTAGDLPWPGLVFGITIIGVWFWCSDQVLTGIIIL</sequence>
<dbReference type="Gene3D" id="1.20.1730.10">
    <property type="entry name" value="Sodium/glucose cotransporter"/>
    <property type="match status" value="1"/>
</dbReference>
<keyword evidence="3 7" id="KW-0812">Transmembrane</keyword>
<comment type="similarity">
    <text evidence="2 6">Belongs to the sodium:solute symporter (SSF) (TC 2.A.21) family.</text>
</comment>
<dbReference type="InterPro" id="IPR001734">
    <property type="entry name" value="Na/solute_symporter"/>
</dbReference>
<evidence type="ECO:0000256" key="7">
    <source>
        <dbReference type="SAM" id="Phobius"/>
    </source>
</evidence>
<evidence type="ECO:0000256" key="1">
    <source>
        <dbReference type="ARBA" id="ARBA00004141"/>
    </source>
</evidence>
<dbReference type="GeneTree" id="ENSGT00940000160533"/>
<reference evidence="9" key="2">
    <citation type="journal article" date="2007" name="PLoS Biol.">
        <title>Survey sequencing and comparative analysis of the elephant shark (Callorhinchus milii) genome.</title>
        <authorList>
            <person name="Venkatesh B."/>
            <person name="Kirkness E.F."/>
            <person name="Loh Y.H."/>
            <person name="Halpern A.L."/>
            <person name="Lee A.P."/>
            <person name="Johnson J."/>
            <person name="Dandona N."/>
            <person name="Viswanathan L.D."/>
            <person name="Tay A."/>
            <person name="Venter J.C."/>
            <person name="Strausberg R.L."/>
            <person name="Brenner S."/>
        </authorList>
    </citation>
    <scope>NUCLEOTIDE SEQUENCE [LARGE SCALE GENOMIC DNA]</scope>
</reference>
<dbReference type="Ensembl" id="ENSCMIT00000002426.1">
    <property type="protein sequence ID" value="ENSCMIP00000002342.1"/>
    <property type="gene ID" value="ENSCMIG00000001385.1"/>
</dbReference>
<dbReference type="PANTHER" id="PTHR11819:SF145">
    <property type="entry name" value="SODIUM_GLUCOSE COTRANSPORTER 2"/>
    <property type="match status" value="1"/>
</dbReference>
<evidence type="ECO:0000256" key="3">
    <source>
        <dbReference type="ARBA" id="ARBA00022692"/>
    </source>
</evidence>
<dbReference type="InParanoid" id="A0A4W3GH75"/>
<reference evidence="9" key="1">
    <citation type="journal article" date="2006" name="Science">
        <title>Ancient noncoding elements conserved in the human genome.</title>
        <authorList>
            <person name="Venkatesh B."/>
            <person name="Kirkness E.F."/>
            <person name="Loh Y.H."/>
            <person name="Halpern A.L."/>
            <person name="Lee A.P."/>
            <person name="Johnson J."/>
            <person name="Dandona N."/>
            <person name="Viswanathan L.D."/>
            <person name="Tay A."/>
            <person name="Venter J.C."/>
            <person name="Strausberg R.L."/>
            <person name="Brenner S."/>
        </authorList>
    </citation>
    <scope>NUCLEOTIDE SEQUENCE [LARGE SCALE GENOMIC DNA]</scope>
</reference>
<dbReference type="STRING" id="7868.ENSCMIP00000002342"/>
<dbReference type="GO" id="GO:0005412">
    <property type="term" value="F:D-glucose:sodium symporter activity"/>
    <property type="evidence" value="ECO:0007669"/>
    <property type="project" value="TreeGrafter"/>
</dbReference>
<keyword evidence="9" id="KW-1185">Reference proteome</keyword>
<reference evidence="8" key="4">
    <citation type="submission" date="2025-08" db="UniProtKB">
        <authorList>
            <consortium name="Ensembl"/>
        </authorList>
    </citation>
    <scope>IDENTIFICATION</scope>
</reference>
<dbReference type="OMA" id="VCYTPRT"/>
<dbReference type="Pfam" id="PF00474">
    <property type="entry name" value="SSF"/>
    <property type="match status" value="1"/>
</dbReference>
<evidence type="ECO:0000256" key="2">
    <source>
        <dbReference type="ARBA" id="ARBA00006434"/>
    </source>
</evidence>
<protein>
    <submittedName>
        <fullName evidence="8">Sodium/glucose cotransporter 2-like</fullName>
    </submittedName>
</protein>
<dbReference type="AlphaFoldDB" id="A0A4W3GH75"/>
<comment type="subcellular location">
    <subcellularLocation>
        <location evidence="1">Membrane</location>
        <topology evidence="1">Multi-pass membrane protein</topology>
    </subcellularLocation>
</comment>
<proteinExistence type="inferred from homology"/>
<evidence type="ECO:0000256" key="4">
    <source>
        <dbReference type="ARBA" id="ARBA00022989"/>
    </source>
</evidence>
<reference evidence="8" key="5">
    <citation type="submission" date="2025-09" db="UniProtKB">
        <authorList>
            <consortium name="Ensembl"/>
        </authorList>
    </citation>
    <scope>IDENTIFICATION</scope>
</reference>
<organism evidence="8 9">
    <name type="scientific">Callorhinchus milii</name>
    <name type="common">Ghost shark</name>
    <dbReference type="NCBI Taxonomy" id="7868"/>
    <lineage>
        <taxon>Eukaryota</taxon>
        <taxon>Metazoa</taxon>
        <taxon>Chordata</taxon>
        <taxon>Craniata</taxon>
        <taxon>Vertebrata</taxon>
        <taxon>Chondrichthyes</taxon>
        <taxon>Holocephali</taxon>
        <taxon>Chimaeriformes</taxon>
        <taxon>Callorhinchidae</taxon>
        <taxon>Callorhinchus</taxon>
    </lineage>
</organism>